<dbReference type="Proteomes" id="UP000433181">
    <property type="component" value="Unassembled WGS sequence"/>
</dbReference>
<sequence>MKSLQELINDADDIQKRLTQHKVDLYEYAESLNENHVVDIDKLMMKASHCKIEHHILQDINDDYVIGSYLQLLLSVAQVNIIGDKGEYHPALYACRIAAALPKFLDMNMLFQSSMILDEKGISGCVDVLLQHKLAEIFVFDALVLTCSYDTGNEGKFSYIADLAALFAMEKERIDEILILVTTVVMEQEKLEYNFEFIDLEQFIFVLLCIKNKTDININSKRFFVWSFRNLKELAINPNKQKFSIEGYQIIFLHNITVFVTESDFNNQVHPQLTVKNFEQLFIFNCDYDKEKSPFAYTGLYAPTLNLENGEKVTISNCHFMNYTSFIPHSSIQCKNVNSFHIQSCSFMNLDCYLSGTEQDISKTYGFILNNNNVKKVAICDSSFIDCRISRSSSYPETNYKRFFLDGKLILNNCVDEIKTENCIVENSCNLS</sequence>
<reference evidence="1 2" key="1">
    <citation type="submission" date="2019-08" db="EMBL/GenBank/DDBJ databases">
        <title>In-depth cultivation of the pig gut microbiome towards novel bacterial diversity and tailored functional studies.</title>
        <authorList>
            <person name="Wylensek D."/>
            <person name="Hitch T.C.A."/>
            <person name="Clavel T."/>
        </authorList>
    </citation>
    <scope>NUCLEOTIDE SEQUENCE [LARGE SCALE GENOMIC DNA]</scope>
    <source>
        <strain evidence="1 2">WCA-693-APC-5D-A</strain>
    </source>
</reference>
<dbReference type="RefSeq" id="WP_154408091.1">
    <property type="nucleotide sequence ID" value="NZ_VUNR01000041.1"/>
</dbReference>
<evidence type="ECO:0000313" key="2">
    <source>
        <dbReference type="Proteomes" id="UP000433181"/>
    </source>
</evidence>
<comment type="caution">
    <text evidence="1">The sequence shown here is derived from an EMBL/GenBank/DDBJ whole genome shotgun (WGS) entry which is preliminary data.</text>
</comment>
<protein>
    <submittedName>
        <fullName evidence="1">Uncharacterized protein</fullName>
    </submittedName>
</protein>
<evidence type="ECO:0000313" key="1">
    <source>
        <dbReference type="EMBL" id="MSU09928.1"/>
    </source>
</evidence>
<proteinExistence type="predicted"/>
<dbReference type="AlphaFoldDB" id="A0A6I2UEB6"/>
<name>A0A6I2UEB6_9FIRM</name>
<keyword evidence="2" id="KW-1185">Reference proteome</keyword>
<organism evidence="1 2">
    <name type="scientific">Anaerovibrio slackiae</name>
    <dbReference type="NCBI Taxonomy" id="2652309"/>
    <lineage>
        <taxon>Bacteria</taxon>
        <taxon>Bacillati</taxon>
        <taxon>Bacillota</taxon>
        <taxon>Negativicutes</taxon>
        <taxon>Selenomonadales</taxon>
        <taxon>Selenomonadaceae</taxon>
        <taxon>Anaerovibrio</taxon>
    </lineage>
</organism>
<dbReference type="EMBL" id="VUNR01000041">
    <property type="protein sequence ID" value="MSU09928.1"/>
    <property type="molecule type" value="Genomic_DNA"/>
</dbReference>
<gene>
    <name evidence="1" type="ORF">FYJ84_13210</name>
</gene>
<dbReference type="GeneID" id="96779886"/>
<accession>A0A6I2UEB6</accession>